<feature type="region of interest" description="Disordered" evidence="1">
    <location>
        <begin position="1"/>
        <end position="21"/>
    </location>
</feature>
<name>A0A3S5BE87_9PLAT</name>
<feature type="compositionally biased region" description="Low complexity" evidence="1">
    <location>
        <begin position="51"/>
        <end position="66"/>
    </location>
</feature>
<gene>
    <name evidence="2" type="ORF">PXEA_LOCUS35545</name>
</gene>
<dbReference type="EMBL" id="CAAALY010272662">
    <property type="protein sequence ID" value="VEL42105.1"/>
    <property type="molecule type" value="Genomic_DNA"/>
</dbReference>
<dbReference type="AlphaFoldDB" id="A0A3S5BE87"/>
<evidence type="ECO:0000256" key="1">
    <source>
        <dbReference type="SAM" id="MobiDB-lite"/>
    </source>
</evidence>
<dbReference type="OrthoDB" id="44736at2759"/>
<accession>A0A3S5BE87</accession>
<reference evidence="2" key="1">
    <citation type="submission" date="2018-11" db="EMBL/GenBank/DDBJ databases">
        <authorList>
            <consortium name="Pathogen Informatics"/>
        </authorList>
    </citation>
    <scope>NUCLEOTIDE SEQUENCE</scope>
</reference>
<proteinExistence type="predicted"/>
<keyword evidence="3" id="KW-1185">Reference proteome</keyword>
<organism evidence="2 3">
    <name type="scientific">Protopolystoma xenopodis</name>
    <dbReference type="NCBI Taxonomy" id="117903"/>
    <lineage>
        <taxon>Eukaryota</taxon>
        <taxon>Metazoa</taxon>
        <taxon>Spiralia</taxon>
        <taxon>Lophotrochozoa</taxon>
        <taxon>Platyhelminthes</taxon>
        <taxon>Monogenea</taxon>
        <taxon>Polyopisthocotylea</taxon>
        <taxon>Polystomatidea</taxon>
        <taxon>Polystomatidae</taxon>
        <taxon>Protopolystoma</taxon>
    </lineage>
</organism>
<evidence type="ECO:0000313" key="3">
    <source>
        <dbReference type="Proteomes" id="UP000784294"/>
    </source>
</evidence>
<evidence type="ECO:0000313" key="2">
    <source>
        <dbReference type="EMBL" id="VEL42105.1"/>
    </source>
</evidence>
<feature type="region of interest" description="Disordered" evidence="1">
    <location>
        <begin position="44"/>
        <end position="71"/>
    </location>
</feature>
<dbReference type="Proteomes" id="UP000784294">
    <property type="component" value="Unassembled WGS sequence"/>
</dbReference>
<evidence type="ECO:0008006" key="4">
    <source>
        <dbReference type="Google" id="ProtNLM"/>
    </source>
</evidence>
<sequence>MNLAFQLPDDTCDPPPTAYRESPRNRHVWLHCLEFSYTHTLGADGPLNEGSGSTTAKSSANSTSSAPEDDPFWSRVHAHLQPSPRLTRLVWGNQPEVGMTQTATGIDVQSEFSSFRRLELNGEVGVPHSMRAQVWPRLSGALIRRRSSGQVCGPGKSSGSGGGAGLRAWKSVFNQLSGSDDLGDGNFTYSNVLRVSSDENLPAGKQIEKVLHWLFNLCSLRDLPFFLSSLFTADKALFAS</sequence>
<comment type="caution">
    <text evidence="2">The sequence shown here is derived from an EMBL/GenBank/DDBJ whole genome shotgun (WGS) entry which is preliminary data.</text>
</comment>
<protein>
    <recommendedName>
        <fullName evidence="4">Rab-GAP TBC domain-containing protein</fullName>
    </recommendedName>
</protein>